<reference evidence="5 7" key="1">
    <citation type="submission" date="2018-04" db="EMBL/GenBank/DDBJ databases">
        <title>Complete genome sequences of Streptomyces griseoviridis K61 and characterization of antagonistic properties of biological control agents.</title>
        <authorList>
            <person name="Mariita R.M."/>
            <person name="Sello J.K."/>
        </authorList>
    </citation>
    <scope>NUCLEOTIDE SEQUENCE [LARGE SCALE GENOMIC DNA]</scope>
    <source>
        <strain evidence="5 7">K61</strain>
    </source>
</reference>
<dbReference type="SUPFAM" id="SSF48208">
    <property type="entry name" value="Six-hairpin glycosidases"/>
    <property type="match status" value="1"/>
</dbReference>
<evidence type="ECO:0000259" key="2">
    <source>
        <dbReference type="Pfam" id="PF14742"/>
    </source>
</evidence>
<organism evidence="4 6">
    <name type="scientific">Streptomyces griseoviridis</name>
    <dbReference type="NCBI Taxonomy" id="45398"/>
    <lineage>
        <taxon>Bacteria</taxon>
        <taxon>Bacillati</taxon>
        <taxon>Actinomycetota</taxon>
        <taxon>Actinomycetes</taxon>
        <taxon>Kitasatosporales</taxon>
        <taxon>Streptomycetaceae</taxon>
        <taxon>Streptomyces</taxon>
    </lineage>
</organism>
<reference evidence="4 6" key="2">
    <citation type="submission" date="2018-12" db="EMBL/GenBank/DDBJ databases">
        <title>Streptomyces griseoviridis F1-27 complete genome.</title>
        <authorList>
            <person name="Mariita R.M."/>
            <person name="Sello J.K."/>
        </authorList>
    </citation>
    <scope>NUCLEOTIDE SEQUENCE [LARGE SCALE GENOMIC DNA]</scope>
    <source>
        <strain evidence="4 6">F1-27</strain>
    </source>
</reference>
<dbReference type="AlphaFoldDB" id="A0A3S9ZG28"/>
<feature type="domain" description="Mannosylglycerate hydrolase MGH1-like glycoside hydrolase" evidence="3">
    <location>
        <begin position="360"/>
        <end position="661"/>
    </location>
</feature>
<evidence type="ECO:0000259" key="3">
    <source>
        <dbReference type="Pfam" id="PF22422"/>
    </source>
</evidence>
<feature type="compositionally biased region" description="Low complexity" evidence="1">
    <location>
        <begin position="170"/>
        <end position="192"/>
    </location>
</feature>
<dbReference type="Gene3D" id="1.50.10.10">
    <property type="match status" value="1"/>
</dbReference>
<keyword evidence="7" id="KW-1185">Reference proteome</keyword>
<dbReference type="OrthoDB" id="9759959at2"/>
<dbReference type="GO" id="GO:0005975">
    <property type="term" value="P:carbohydrate metabolic process"/>
    <property type="evidence" value="ECO:0007669"/>
    <property type="project" value="InterPro"/>
</dbReference>
<dbReference type="Proteomes" id="UP000501753">
    <property type="component" value="Chromosome"/>
</dbReference>
<dbReference type="InterPro" id="IPR012341">
    <property type="entry name" value="6hp_glycosidase-like_sf"/>
</dbReference>
<dbReference type="InterPro" id="IPR054491">
    <property type="entry name" value="MGH1-like_GH"/>
</dbReference>
<sequence>MDTTVKPQDTNGSVTASPVEVAGLQPFLHDAVVTLHAPSLVVSRADGQLSEGADGFYHGDRRALSRLTVAAEGVPVAPVGGGLRGADRAEFRSILRGLGEVTPDPAVALRRSRATGAGRLEETFEVTNAGTRPVLFRLTVTAGTDLAPMEQVKSGRFPNLATGEGPLWPGTPAGGTTSATGAATAGAGSAGAGTASVTAAGAEVTGAAATGAAGANAARRPERAAVAGLTWGSDDFTVRLSTNLAPTAVDLDEDSAVRLSYDIGLAPGDAWSLTLTCAAAYTDGDQFPPPPADRLPWSVPELRSADRALDRWLVQSLADLDRLRLTDAMSSDPAHPDQFLAAGAPWFLTLFGRDALWAARMLLPLGTELAAGTLRTLARRQGAVTDVATEEQPGKILHEVRRASLHFSDALSLPPVYYGTVDATPLWITLLHDAWRWGLPEAEVTELLPHAEAALAWMREQADASGDGFLKYVDQTGHGLSNQGWKDSEDSIRHRDGRLASTPIALCEVQAYAYEAARGGAALLRAFGRPGADEWDRWAEELADRFRARFWVEDERGRYPAVALDGEGRPVDSVTSGFGHLLGTGLLNREESALLAARLAAPDLDSGHGLRTLSTESVGFNPYGYHIGSIWPHDTAIAVRGLVRAGFPAAAASLSQGLLTASTSFASRLPELFAGHGARETQDPAPYPASCRPQAWAAAASVAVLQSALGLEADAPAGTLTVTPTFASTYGPLTLTDLRIAGARLDITVTADGTVTVEAPEGVRVVEG</sequence>
<accession>A0A3S9ZG28</accession>
<proteinExistence type="predicted"/>
<dbReference type="RefSeq" id="WP_127179498.1">
    <property type="nucleotide sequence ID" value="NZ_CP029078.1"/>
</dbReference>
<dbReference type="EMBL" id="CP034687">
    <property type="protein sequence ID" value="AZS86688.1"/>
    <property type="molecule type" value="Genomic_DNA"/>
</dbReference>
<dbReference type="EMBL" id="CP029078">
    <property type="protein sequence ID" value="QCN86449.1"/>
    <property type="molecule type" value="Genomic_DNA"/>
</dbReference>
<gene>
    <name evidence="5" type="ORF">DDJ31_16935</name>
    <name evidence="4" type="ORF">ELQ87_22330</name>
</gene>
<dbReference type="Pfam" id="PF14742">
    <property type="entry name" value="GDE_N_bis"/>
    <property type="match status" value="1"/>
</dbReference>
<name>A0A3S9ZG28_STRGD</name>
<evidence type="ECO:0000256" key="1">
    <source>
        <dbReference type="SAM" id="MobiDB-lite"/>
    </source>
</evidence>
<protein>
    <submittedName>
        <fullName evidence="4">Amylo-alpha-1,6-glucosidase</fullName>
    </submittedName>
</protein>
<evidence type="ECO:0000313" key="7">
    <source>
        <dbReference type="Proteomes" id="UP000501753"/>
    </source>
</evidence>
<dbReference type="InterPro" id="IPR032856">
    <property type="entry name" value="GDE_N_bis"/>
</dbReference>
<dbReference type="Proteomes" id="UP000271291">
    <property type="component" value="Chromosome"/>
</dbReference>
<dbReference type="Pfam" id="PF22422">
    <property type="entry name" value="MGH1-like_GH"/>
    <property type="match status" value="1"/>
</dbReference>
<evidence type="ECO:0000313" key="5">
    <source>
        <dbReference type="EMBL" id="QCN86449.1"/>
    </source>
</evidence>
<evidence type="ECO:0000313" key="6">
    <source>
        <dbReference type="Proteomes" id="UP000271291"/>
    </source>
</evidence>
<feature type="domain" description="Putative glycogen debranching enzyme N-terminal" evidence="2">
    <location>
        <begin position="36"/>
        <end position="275"/>
    </location>
</feature>
<dbReference type="KEGG" id="sgd:ELQ87_22330"/>
<feature type="region of interest" description="Disordered" evidence="1">
    <location>
        <begin position="156"/>
        <end position="192"/>
    </location>
</feature>
<dbReference type="InterPro" id="IPR008928">
    <property type="entry name" value="6-hairpin_glycosidase_sf"/>
</dbReference>
<evidence type="ECO:0000313" key="4">
    <source>
        <dbReference type="EMBL" id="AZS86688.1"/>
    </source>
</evidence>